<dbReference type="KEGG" id="dcp:RN607_00735"/>
<evidence type="ECO:0000256" key="1">
    <source>
        <dbReference type="SAM" id="MobiDB-lite"/>
    </source>
</evidence>
<dbReference type="Pfam" id="PF07484">
    <property type="entry name" value="Collar"/>
    <property type="match status" value="1"/>
</dbReference>
<organism evidence="3">
    <name type="scientific">Demequina capsici</name>
    <dbReference type="NCBI Taxonomy" id="3075620"/>
    <lineage>
        <taxon>Bacteria</taxon>
        <taxon>Bacillati</taxon>
        <taxon>Actinomycetota</taxon>
        <taxon>Actinomycetes</taxon>
        <taxon>Micrococcales</taxon>
        <taxon>Demequinaceae</taxon>
        <taxon>Demequina</taxon>
    </lineage>
</organism>
<feature type="region of interest" description="Disordered" evidence="1">
    <location>
        <begin position="175"/>
        <end position="215"/>
    </location>
</feature>
<dbReference type="Proteomes" id="UP001303408">
    <property type="component" value="Chromosome"/>
</dbReference>
<evidence type="ECO:0000313" key="3">
    <source>
        <dbReference type="EMBL" id="WNM27559.1"/>
    </source>
</evidence>
<dbReference type="EMBL" id="CP134880">
    <property type="protein sequence ID" value="WNM27559.1"/>
    <property type="molecule type" value="Genomic_DNA"/>
</dbReference>
<feature type="compositionally biased region" description="Polar residues" evidence="1">
    <location>
        <begin position="175"/>
        <end position="186"/>
    </location>
</feature>
<proteinExistence type="predicted"/>
<protein>
    <submittedName>
        <fullName evidence="3">Tail fiber protein</fullName>
    </submittedName>
</protein>
<feature type="domain" description="Phage tail collar" evidence="2">
    <location>
        <begin position="88"/>
        <end position="145"/>
    </location>
</feature>
<gene>
    <name evidence="3" type="ORF">RN607_00735</name>
</gene>
<dbReference type="RefSeq" id="WP_313543653.1">
    <property type="nucleotide sequence ID" value="NZ_CP134880.1"/>
</dbReference>
<sequence>MSIADQFADLSARVGQLGKRVPRYQYGFVTQTSPLQVQLEDRPDPVYIADSLVPGIGIGARVEVRQIGSRYDIVHAPSATSPVATPSGVIAMTASAAAPSGWMLCQGQAVSRATYADLFTAIGTTYGAGDGSTTFNLPNLKGRVPVGADSSDTTFDALGETGGEKSHTLTATEMPSHTHVQNSHGHTLTDPGHNHTQNSHNHTQNSHNHTQDSHRHVGLDTGGTTLGWLSSAVGAGSGAATVRPNPEAAVNTAYTTATNQATTATNQATTATNNSASTGVTLASATAVNQSTGGGASHNNLQPFMVVNYIIKS</sequence>
<dbReference type="InterPro" id="IPR037053">
    <property type="entry name" value="Phage_tail_collar_dom_sf"/>
</dbReference>
<dbReference type="CDD" id="cd22641">
    <property type="entry name" value="C24-like"/>
    <property type="match status" value="1"/>
</dbReference>
<accession>A0AA96FDG0</accession>
<reference evidence="3" key="1">
    <citation type="submission" date="2023-09" db="EMBL/GenBank/DDBJ databases">
        <title>Demequina sp. a novel bacteria isolated from Capsicum annuum.</title>
        <authorList>
            <person name="Humaira Z."/>
            <person name="Lee J."/>
            <person name="Cho D."/>
        </authorList>
    </citation>
    <scope>NUCLEOTIDE SEQUENCE</scope>
    <source>
        <strain evidence="3">PMTSA13</strain>
    </source>
</reference>
<dbReference type="InterPro" id="IPR011083">
    <property type="entry name" value="Phage_tail_collar_dom"/>
</dbReference>
<dbReference type="SUPFAM" id="SSF88874">
    <property type="entry name" value="Receptor-binding domain of short tail fibre protein gp12"/>
    <property type="match status" value="1"/>
</dbReference>
<name>A0AA96FDG0_9MICO</name>
<dbReference type="AlphaFoldDB" id="A0AA96FDG0"/>
<feature type="compositionally biased region" description="Low complexity" evidence="1">
    <location>
        <begin position="194"/>
        <end position="208"/>
    </location>
</feature>
<evidence type="ECO:0000259" key="2">
    <source>
        <dbReference type="Pfam" id="PF07484"/>
    </source>
</evidence>
<dbReference type="Gene3D" id="3.90.1340.10">
    <property type="entry name" value="Phage tail collar domain"/>
    <property type="match status" value="1"/>
</dbReference>